<sequence>MPSYQEYIQKSAQSTLDEYNKLVETIKKECIQIGDLLKEEDLKMEHCKHWIAFWKTLIFGSGTTSKCVTWNIIHEAINNSFQISVAHADDFLAAGARTGTTAFKALGSTAARSGHVVGGVEGLLFIALDIKTLVSSAMVLLKNKPHKVSKQIRSTKEAVDIMIEKTFK</sequence>
<dbReference type="EMBL" id="UYJE01000892">
    <property type="protein sequence ID" value="VDH97389.1"/>
    <property type="molecule type" value="Genomic_DNA"/>
</dbReference>
<protein>
    <submittedName>
        <fullName evidence="1">Uncharacterized protein</fullName>
    </submittedName>
</protein>
<evidence type="ECO:0000313" key="1">
    <source>
        <dbReference type="EMBL" id="VDH97389.1"/>
    </source>
</evidence>
<dbReference type="AlphaFoldDB" id="A0A8B6BY84"/>
<name>A0A8B6BY84_MYTGA</name>
<organism evidence="1 2">
    <name type="scientific">Mytilus galloprovincialis</name>
    <name type="common">Mediterranean mussel</name>
    <dbReference type="NCBI Taxonomy" id="29158"/>
    <lineage>
        <taxon>Eukaryota</taxon>
        <taxon>Metazoa</taxon>
        <taxon>Spiralia</taxon>
        <taxon>Lophotrochozoa</taxon>
        <taxon>Mollusca</taxon>
        <taxon>Bivalvia</taxon>
        <taxon>Autobranchia</taxon>
        <taxon>Pteriomorphia</taxon>
        <taxon>Mytilida</taxon>
        <taxon>Mytiloidea</taxon>
        <taxon>Mytilidae</taxon>
        <taxon>Mytilinae</taxon>
        <taxon>Mytilus</taxon>
    </lineage>
</organism>
<proteinExistence type="predicted"/>
<dbReference type="OrthoDB" id="6117031at2759"/>
<reference evidence="1" key="1">
    <citation type="submission" date="2018-11" db="EMBL/GenBank/DDBJ databases">
        <authorList>
            <person name="Alioto T."/>
            <person name="Alioto T."/>
        </authorList>
    </citation>
    <scope>NUCLEOTIDE SEQUENCE</scope>
</reference>
<comment type="caution">
    <text evidence="1">The sequence shown here is derived from an EMBL/GenBank/DDBJ whole genome shotgun (WGS) entry which is preliminary data.</text>
</comment>
<accession>A0A8B6BY84</accession>
<dbReference type="Proteomes" id="UP000596742">
    <property type="component" value="Unassembled WGS sequence"/>
</dbReference>
<keyword evidence="2" id="KW-1185">Reference proteome</keyword>
<gene>
    <name evidence="1" type="ORF">MGAL_10B067267</name>
</gene>
<evidence type="ECO:0000313" key="2">
    <source>
        <dbReference type="Proteomes" id="UP000596742"/>
    </source>
</evidence>